<dbReference type="AlphaFoldDB" id="A0A1W1ZJZ1"/>
<feature type="domain" description="TNT" evidence="1">
    <location>
        <begin position="191"/>
        <end position="276"/>
    </location>
</feature>
<dbReference type="PANTHER" id="PTHR42059">
    <property type="entry name" value="TNT DOMAIN-CONTAINING PROTEIN"/>
    <property type="match status" value="1"/>
</dbReference>
<dbReference type="PANTHER" id="PTHR42059:SF1">
    <property type="entry name" value="TNT DOMAIN-CONTAINING PROTEIN"/>
    <property type="match status" value="1"/>
</dbReference>
<dbReference type="Proteomes" id="UP000192393">
    <property type="component" value="Unassembled WGS sequence"/>
</dbReference>
<dbReference type="STRING" id="1434700.SAMN06296427_1036"/>
<evidence type="ECO:0000313" key="3">
    <source>
        <dbReference type="Proteomes" id="UP000192393"/>
    </source>
</evidence>
<dbReference type="Pfam" id="PF14021">
    <property type="entry name" value="TNT"/>
    <property type="match status" value="1"/>
</dbReference>
<keyword evidence="3" id="KW-1185">Reference proteome</keyword>
<evidence type="ECO:0000259" key="1">
    <source>
        <dbReference type="Pfam" id="PF14021"/>
    </source>
</evidence>
<dbReference type="InterPro" id="IPR025331">
    <property type="entry name" value="TNT"/>
</dbReference>
<reference evidence="2 3" key="1">
    <citation type="submission" date="2017-04" db="EMBL/GenBank/DDBJ databases">
        <authorList>
            <person name="Afonso C.L."/>
            <person name="Miller P.J."/>
            <person name="Scott M.A."/>
            <person name="Spackman E."/>
            <person name="Goraichik I."/>
            <person name="Dimitrov K.M."/>
            <person name="Suarez D.L."/>
            <person name="Swayne D.E."/>
        </authorList>
    </citation>
    <scope>NUCLEOTIDE SEQUENCE [LARGE SCALE GENOMIC DNA]</scope>
    <source>
        <strain evidence="2 3">CGMCC 1.12708</strain>
    </source>
</reference>
<dbReference type="EMBL" id="FWXS01000003">
    <property type="protein sequence ID" value="SMC48697.1"/>
    <property type="molecule type" value="Genomic_DNA"/>
</dbReference>
<name>A0A1W1ZJZ1_9FLAO</name>
<proteinExistence type="predicted"/>
<protein>
    <recommendedName>
        <fullName evidence="1">TNT domain-containing protein</fullName>
    </recommendedName>
</protein>
<sequence length="278" mass="29824">MEGLEAELTKEGMVERGLEFTGELSNQEAFGDAILNEAVITKSVNKGVDVSTRIDNMSIHQPTHFRTYGDGFVPVKWDGVSYAGSLEAGVGKALGNTVMDLAGVGWEAPVNLIGSLATGNPDYQVMPRFEVKMDEQELAGYYGTIGLSFFLGGEASLLSKGSKVSSATKTTALTHYYPPNGGALGKWTSTTLTAGTRIDRFGLPTGKYFSPIGTPFNMRALPPGTYGAPTKYEIIKPFQVQSSTIAPWFGKPGLGKQYYSPIFNAQELIQGGFIKPIP</sequence>
<dbReference type="InterPro" id="IPR053024">
    <property type="entry name" value="Fungal_surface_NADase"/>
</dbReference>
<gene>
    <name evidence="2" type="ORF">SAMN06296427_1036</name>
</gene>
<evidence type="ECO:0000313" key="2">
    <source>
        <dbReference type="EMBL" id="SMC48697.1"/>
    </source>
</evidence>
<accession>A0A1W1ZJZ1</accession>
<dbReference type="GO" id="GO:0050135">
    <property type="term" value="F:NADP+ nucleosidase activity"/>
    <property type="evidence" value="ECO:0007669"/>
    <property type="project" value="InterPro"/>
</dbReference>
<organism evidence="2 3">
    <name type="scientific">Moheibacter sediminis</name>
    <dbReference type="NCBI Taxonomy" id="1434700"/>
    <lineage>
        <taxon>Bacteria</taxon>
        <taxon>Pseudomonadati</taxon>
        <taxon>Bacteroidota</taxon>
        <taxon>Flavobacteriia</taxon>
        <taxon>Flavobacteriales</taxon>
        <taxon>Weeksellaceae</taxon>
        <taxon>Moheibacter</taxon>
    </lineage>
</organism>